<dbReference type="Proteomes" id="UP000322667">
    <property type="component" value="Chromosome D11"/>
</dbReference>
<keyword evidence="1" id="KW-0256">Endoplasmic reticulum</keyword>
<comment type="subcellular location">
    <subcellularLocation>
        <location evidence="1">Endoplasmic reticulum membrane</location>
        <topology evidence="1">Multi-pass membrane protein</topology>
    </subcellularLocation>
</comment>
<dbReference type="SUPFAM" id="SSF53649">
    <property type="entry name" value="Alkaline phosphatase-like"/>
    <property type="match status" value="1"/>
</dbReference>
<dbReference type="GO" id="GO:0006506">
    <property type="term" value="P:GPI anchor biosynthetic process"/>
    <property type="evidence" value="ECO:0007669"/>
    <property type="project" value="UniProtKB-UniPathway"/>
</dbReference>
<sequence length="103" mass="11779">MLSIFNIYFKTPIVHGMDLVSPRFSPPAKRLVLLVVDGLRADKFFEPDLEGNFRAPFLRNVIKNQSRLLGSISCSASNGVKAWKCCYNCWIIRTGMPKLFWII</sequence>
<gene>
    <name evidence="2" type="ORF">ES332_D11G292900v1</name>
</gene>
<dbReference type="UniPathway" id="UPA00196"/>
<evidence type="ECO:0000313" key="2">
    <source>
        <dbReference type="EMBL" id="TYH45820.1"/>
    </source>
</evidence>
<proteinExistence type="inferred from homology"/>
<keyword evidence="3" id="KW-1185">Reference proteome</keyword>
<dbReference type="PANTHER" id="PTHR12250">
    <property type="entry name" value="PHOSPHATIDYLINOSITOL GLYCAN, CLASS N"/>
    <property type="match status" value="1"/>
</dbReference>
<dbReference type="EC" id="2.-.-.-" evidence="1"/>
<organism evidence="2 3">
    <name type="scientific">Gossypium tomentosum</name>
    <name type="common">Hawaiian cotton</name>
    <name type="synonym">Gossypium sandvicense</name>
    <dbReference type="NCBI Taxonomy" id="34277"/>
    <lineage>
        <taxon>Eukaryota</taxon>
        <taxon>Viridiplantae</taxon>
        <taxon>Streptophyta</taxon>
        <taxon>Embryophyta</taxon>
        <taxon>Tracheophyta</taxon>
        <taxon>Spermatophyta</taxon>
        <taxon>Magnoliopsida</taxon>
        <taxon>eudicotyledons</taxon>
        <taxon>Gunneridae</taxon>
        <taxon>Pentapetalae</taxon>
        <taxon>rosids</taxon>
        <taxon>malvids</taxon>
        <taxon>Malvales</taxon>
        <taxon>Malvaceae</taxon>
        <taxon>Malvoideae</taxon>
        <taxon>Gossypium</taxon>
    </lineage>
</organism>
<keyword evidence="1" id="KW-0808">Transferase</keyword>
<dbReference type="InterPro" id="IPR017850">
    <property type="entry name" value="Alkaline_phosphatase_core_sf"/>
</dbReference>
<dbReference type="EMBL" id="CM017633">
    <property type="protein sequence ID" value="TYH45820.1"/>
    <property type="molecule type" value="Genomic_DNA"/>
</dbReference>
<name>A0A5D2ITW1_GOSTO</name>
<dbReference type="GO" id="GO:0005789">
    <property type="term" value="C:endoplasmic reticulum membrane"/>
    <property type="evidence" value="ECO:0007669"/>
    <property type="project" value="UniProtKB-SubCell"/>
</dbReference>
<reference evidence="2 3" key="1">
    <citation type="submission" date="2019-07" db="EMBL/GenBank/DDBJ databases">
        <title>WGS assembly of Gossypium tomentosum.</title>
        <authorList>
            <person name="Chen Z.J."/>
            <person name="Sreedasyam A."/>
            <person name="Ando A."/>
            <person name="Song Q."/>
            <person name="De L."/>
            <person name="Hulse-Kemp A."/>
            <person name="Ding M."/>
            <person name="Ye W."/>
            <person name="Kirkbride R."/>
            <person name="Jenkins J."/>
            <person name="Plott C."/>
            <person name="Lovell J."/>
            <person name="Lin Y.-M."/>
            <person name="Vaughn R."/>
            <person name="Liu B."/>
            <person name="Li W."/>
            <person name="Simpson S."/>
            <person name="Scheffler B."/>
            <person name="Saski C."/>
            <person name="Grover C."/>
            <person name="Hu G."/>
            <person name="Conover J."/>
            <person name="Carlson J."/>
            <person name="Shu S."/>
            <person name="Boston L."/>
            <person name="Williams M."/>
            <person name="Peterson D."/>
            <person name="Mcgee K."/>
            <person name="Jones D."/>
            <person name="Wendel J."/>
            <person name="Stelly D."/>
            <person name="Grimwood J."/>
            <person name="Schmutz J."/>
        </authorList>
    </citation>
    <scope>NUCLEOTIDE SEQUENCE [LARGE SCALE GENOMIC DNA]</scope>
    <source>
        <strain evidence="2">7179.01</strain>
    </source>
</reference>
<keyword evidence="1" id="KW-0337">GPI-anchor biosynthesis</keyword>
<evidence type="ECO:0000313" key="3">
    <source>
        <dbReference type="Proteomes" id="UP000322667"/>
    </source>
</evidence>
<dbReference type="AlphaFoldDB" id="A0A5D2ITW1"/>
<evidence type="ECO:0000256" key="1">
    <source>
        <dbReference type="RuleBase" id="RU367138"/>
    </source>
</evidence>
<comment type="function">
    <text evidence="1">Ethanolamine phosphate transferase involved in glycosylphosphatidylinositol-anchor biosynthesis. Transfers ethanolamine phosphate to the first alpha-1,4-linked mannose of the glycosylphosphatidylinositol precursor of GPI-anchor.</text>
</comment>
<comment type="similarity">
    <text evidence="1">Belongs to the PIGG/PIGN/PIGO family. PIGN subfamily.</text>
</comment>
<dbReference type="PANTHER" id="PTHR12250:SF0">
    <property type="entry name" value="GPI ETHANOLAMINE PHOSPHATE TRANSFERASE 1"/>
    <property type="match status" value="1"/>
</dbReference>
<protein>
    <recommendedName>
        <fullName evidence="1">GPI ethanolamine phosphate transferase 1</fullName>
        <ecNumber evidence="1">2.-.-.-</ecNumber>
    </recommendedName>
</protein>
<dbReference type="InterPro" id="IPR007070">
    <property type="entry name" value="GPI_EtnP_transferase_1"/>
</dbReference>
<comment type="pathway">
    <text evidence="1">Glycolipid biosynthesis; glycosylphosphatidylinositol-anchor biosynthesis.</text>
</comment>
<dbReference type="GO" id="GO:0051377">
    <property type="term" value="F:mannose-ethanolamine phosphotransferase activity"/>
    <property type="evidence" value="ECO:0007669"/>
    <property type="project" value="UniProtKB-UniRule"/>
</dbReference>
<accession>A0A5D2ITW1</accession>